<dbReference type="GeneID" id="9040400"/>
<proteinExistence type="predicted"/>
<dbReference type="RefSeq" id="XP_002776434.1">
    <property type="nucleotide sequence ID" value="XM_002776388.1"/>
</dbReference>
<evidence type="ECO:0000313" key="2">
    <source>
        <dbReference type="EMBL" id="EER08250.1"/>
    </source>
</evidence>
<dbReference type="OrthoDB" id="539138at2759"/>
<organism evidence="3">
    <name type="scientific">Perkinsus marinus (strain ATCC 50983 / TXsc)</name>
    <dbReference type="NCBI Taxonomy" id="423536"/>
    <lineage>
        <taxon>Eukaryota</taxon>
        <taxon>Sar</taxon>
        <taxon>Alveolata</taxon>
        <taxon>Perkinsozoa</taxon>
        <taxon>Perkinsea</taxon>
        <taxon>Perkinsida</taxon>
        <taxon>Perkinsidae</taxon>
        <taxon>Perkinsus</taxon>
    </lineage>
</organism>
<dbReference type="GeneID" id="9064502"/>
<protein>
    <submittedName>
        <fullName evidence="2">Uncharacterized protein</fullName>
    </submittedName>
</protein>
<dbReference type="EMBL" id="GG683730">
    <property type="protein sequence ID" value="EER01804.1"/>
    <property type="molecule type" value="Genomic_DNA"/>
</dbReference>
<evidence type="ECO:0000313" key="1">
    <source>
        <dbReference type="EMBL" id="EER01804.1"/>
    </source>
</evidence>
<dbReference type="EMBL" id="GG679132">
    <property type="protein sequence ID" value="EER08250.1"/>
    <property type="molecule type" value="Genomic_DNA"/>
</dbReference>
<reference evidence="2 3" key="1">
    <citation type="submission" date="2008-07" db="EMBL/GenBank/DDBJ databases">
        <authorList>
            <person name="El-Sayed N."/>
            <person name="Caler E."/>
            <person name="Inman J."/>
            <person name="Amedeo P."/>
            <person name="Hass B."/>
            <person name="Wortman J."/>
        </authorList>
    </citation>
    <scope>NUCLEOTIDE SEQUENCE [LARGE SCALE GENOMIC DNA]</scope>
    <source>
        <strain evidence="2">ATCC 50983</strain>
        <strain evidence="3">ATCC 50983 / TXsc</strain>
    </source>
</reference>
<dbReference type="RefSeq" id="XP_002769086.1">
    <property type="nucleotide sequence ID" value="XM_002769040.1"/>
</dbReference>
<keyword evidence="3" id="KW-1185">Reference proteome</keyword>
<accession>C5L4Q9</accession>
<dbReference type="Proteomes" id="UP000007800">
    <property type="component" value="Unassembled WGS sequence"/>
</dbReference>
<gene>
    <name evidence="2" type="ORF">Pmar_PMAR007921</name>
    <name evidence="1" type="ORF">Pmar_PMAR012153</name>
</gene>
<evidence type="ECO:0000313" key="3">
    <source>
        <dbReference type="Proteomes" id="UP000007800"/>
    </source>
</evidence>
<sequence>MHRALKRLRSSEFQDPPELVTVFESLKESQADVLTRRLETLVEFDANRLNQTMPNCYEQ</sequence>
<name>C5L4Q9_PERM5</name>
<dbReference type="AlphaFoldDB" id="C5L4Q9"/>